<protein>
    <submittedName>
        <fullName evidence="1">Ni,Fe-hydrogenase maturation factor HoxW</fullName>
    </submittedName>
</protein>
<evidence type="ECO:0000313" key="1">
    <source>
        <dbReference type="EMBL" id="CAL1241334.1"/>
    </source>
</evidence>
<dbReference type="RefSeq" id="WP_348757859.1">
    <property type="nucleotide sequence ID" value="NZ_OZ026884.1"/>
</dbReference>
<sequence>MAARPAELLIFGYGNPSRGDDALGPLLLERLDLRLSGETRRAAGGIALVTDFQLQIEHALDLEGRRLALFVDAHSTCPTAYRLERLAEIADWPYSTHALPPAALLQVYRKITGSPPPPSFSLAIRGFRFELGEGLSPAAAAHLDAATALALDLCRHPTLAYWSMHLAS</sequence>
<organism evidence="1 2">
    <name type="scientific">Candidatus Methylocalor cossyra</name>
    <dbReference type="NCBI Taxonomy" id="3108543"/>
    <lineage>
        <taxon>Bacteria</taxon>
        <taxon>Pseudomonadati</taxon>
        <taxon>Pseudomonadota</taxon>
        <taxon>Gammaproteobacteria</taxon>
        <taxon>Methylococcales</taxon>
        <taxon>Methylococcaceae</taxon>
        <taxon>Candidatus Methylocalor</taxon>
    </lineage>
</organism>
<dbReference type="Proteomes" id="UP001497493">
    <property type="component" value="Chromosome"/>
</dbReference>
<name>A0ABM9NL33_9GAMM</name>
<accession>A0ABM9NL33</accession>
<dbReference type="SUPFAM" id="SSF53163">
    <property type="entry name" value="HybD-like"/>
    <property type="match status" value="1"/>
</dbReference>
<proteinExistence type="predicted"/>
<keyword evidence="2" id="KW-1185">Reference proteome</keyword>
<dbReference type="PANTHER" id="PTHR30302">
    <property type="entry name" value="HYDROGENASE 1 MATURATION PROTEASE"/>
    <property type="match status" value="1"/>
</dbReference>
<dbReference type="InterPro" id="IPR000671">
    <property type="entry name" value="Peptidase_A31"/>
</dbReference>
<dbReference type="EMBL" id="OZ026884">
    <property type="protein sequence ID" value="CAL1241334.1"/>
    <property type="molecule type" value="Genomic_DNA"/>
</dbReference>
<dbReference type="InterPro" id="IPR023430">
    <property type="entry name" value="Pept_HybD-like_dom_sf"/>
</dbReference>
<dbReference type="Gene3D" id="3.40.50.1450">
    <property type="entry name" value="HybD-like"/>
    <property type="match status" value="1"/>
</dbReference>
<dbReference type="PANTHER" id="PTHR30302:SF5">
    <property type="entry name" value="SLR1876 PROTEIN"/>
    <property type="match status" value="1"/>
</dbReference>
<evidence type="ECO:0000313" key="2">
    <source>
        <dbReference type="Proteomes" id="UP001497493"/>
    </source>
</evidence>
<dbReference type="NCBIfam" id="TIGR00072">
    <property type="entry name" value="hydrog_prot"/>
    <property type="match status" value="1"/>
</dbReference>
<reference evidence="1 2" key="1">
    <citation type="submission" date="2024-04" db="EMBL/GenBank/DDBJ databases">
        <authorList>
            <person name="Cremers G."/>
        </authorList>
    </citation>
    <scope>NUCLEOTIDE SEQUENCE [LARGE SCALE GENOMIC DNA]</scope>
    <source>
        <strain evidence="1">MeCH1-AG</strain>
    </source>
</reference>
<gene>
    <name evidence="1" type="ORF">MECH1_V1_2558</name>
</gene>